<dbReference type="InterPro" id="IPR044924">
    <property type="entry name" value="HAD-SF_hydro_IA_REG-2-like_cap"/>
</dbReference>
<evidence type="ECO:0000313" key="5">
    <source>
        <dbReference type="Proteomes" id="UP000593565"/>
    </source>
</evidence>
<evidence type="ECO:0000259" key="3">
    <source>
        <dbReference type="Pfam" id="PF01509"/>
    </source>
</evidence>
<dbReference type="InterPro" id="IPR020103">
    <property type="entry name" value="PsdUridine_synth_cat_dom_sf"/>
</dbReference>
<evidence type="ECO:0000313" key="4">
    <source>
        <dbReference type="EMBL" id="KAF4079186.1"/>
    </source>
</evidence>
<dbReference type="CDD" id="cd16415">
    <property type="entry name" value="HAD_dREG-2_like"/>
    <property type="match status" value="1"/>
</dbReference>
<organism evidence="4 5">
    <name type="scientific">Ameiurus melas</name>
    <name type="common">Black bullhead</name>
    <name type="synonym">Silurus melas</name>
    <dbReference type="NCBI Taxonomy" id="219545"/>
    <lineage>
        <taxon>Eukaryota</taxon>
        <taxon>Metazoa</taxon>
        <taxon>Chordata</taxon>
        <taxon>Craniata</taxon>
        <taxon>Vertebrata</taxon>
        <taxon>Euteleostomi</taxon>
        <taxon>Actinopterygii</taxon>
        <taxon>Neopterygii</taxon>
        <taxon>Teleostei</taxon>
        <taxon>Ostariophysi</taxon>
        <taxon>Siluriformes</taxon>
        <taxon>Ictaluridae</taxon>
        <taxon>Ameiurus</taxon>
    </lineage>
</organism>
<dbReference type="CDD" id="cd02868">
    <property type="entry name" value="PseudoU_synth_hTruB2_like"/>
    <property type="match status" value="1"/>
</dbReference>
<dbReference type="InterPro" id="IPR036412">
    <property type="entry name" value="HAD-like_sf"/>
</dbReference>
<dbReference type="InterPro" id="IPR011949">
    <property type="entry name" value="HAD-SF_hydro_IA_REG-2-like"/>
</dbReference>
<dbReference type="InterPro" id="IPR006439">
    <property type="entry name" value="HAD-SF_hydro_IA"/>
</dbReference>
<dbReference type="PANTHER" id="PTHR13195">
    <property type="entry name" value="PSEUDOURIDINE SYNTHASE-RELATED"/>
    <property type="match status" value="1"/>
</dbReference>
<comment type="caution">
    <text evidence="4">The sequence shown here is derived from an EMBL/GenBank/DDBJ whole genome shotgun (WGS) entry which is preliminary data.</text>
</comment>
<dbReference type="NCBIfam" id="TIGR01549">
    <property type="entry name" value="HAD-SF-IA-v1"/>
    <property type="match status" value="1"/>
</dbReference>
<dbReference type="Pfam" id="PF01509">
    <property type="entry name" value="TruB_N"/>
    <property type="match status" value="1"/>
</dbReference>
<dbReference type="GO" id="GO:0006396">
    <property type="term" value="P:RNA processing"/>
    <property type="evidence" value="ECO:0007669"/>
    <property type="project" value="InterPro"/>
</dbReference>
<dbReference type="EMBL" id="JAAGNN010000016">
    <property type="protein sequence ID" value="KAF4079186.1"/>
    <property type="molecule type" value="Genomic_DNA"/>
</dbReference>
<dbReference type="Gene3D" id="3.30.2350.10">
    <property type="entry name" value="Pseudouridine synthase"/>
    <property type="match status" value="1"/>
</dbReference>
<dbReference type="AlphaFoldDB" id="A0A7J6A8Z4"/>
<dbReference type="Proteomes" id="UP000593565">
    <property type="component" value="Unassembled WGS sequence"/>
</dbReference>
<dbReference type="SFLD" id="SFLDS00003">
    <property type="entry name" value="Haloacid_Dehalogenase"/>
    <property type="match status" value="1"/>
</dbReference>
<dbReference type="GO" id="GO:0003723">
    <property type="term" value="F:RNA binding"/>
    <property type="evidence" value="ECO:0007669"/>
    <property type="project" value="InterPro"/>
</dbReference>
<dbReference type="SUPFAM" id="SSF56784">
    <property type="entry name" value="HAD-like"/>
    <property type="match status" value="1"/>
</dbReference>
<dbReference type="GO" id="GO:0001522">
    <property type="term" value="P:pseudouridine synthesis"/>
    <property type="evidence" value="ECO:0007669"/>
    <property type="project" value="InterPro"/>
</dbReference>
<proteinExistence type="inferred from homology"/>
<evidence type="ECO:0000256" key="1">
    <source>
        <dbReference type="ARBA" id="ARBA00008999"/>
    </source>
</evidence>
<dbReference type="NCBIfam" id="TIGR02252">
    <property type="entry name" value="DREG-2"/>
    <property type="match status" value="1"/>
</dbReference>
<name>A0A7J6A8Z4_AMEME</name>
<dbReference type="InterPro" id="IPR039048">
    <property type="entry name" value="Trub2"/>
</dbReference>
<evidence type="ECO:0000256" key="2">
    <source>
        <dbReference type="ARBA" id="ARBA00015556"/>
    </source>
</evidence>
<dbReference type="InterPro" id="IPR023214">
    <property type="entry name" value="HAD_sf"/>
</dbReference>
<dbReference type="GO" id="GO:0009982">
    <property type="term" value="F:pseudouridine synthase activity"/>
    <property type="evidence" value="ECO:0007669"/>
    <property type="project" value="InterPro"/>
</dbReference>
<dbReference type="SFLD" id="SFLDG01129">
    <property type="entry name" value="C1.5:_HAD__Beta-PGM__Phosphata"/>
    <property type="match status" value="1"/>
</dbReference>
<comment type="similarity">
    <text evidence="1">Belongs to the pseudouridine synthase TruB family.</text>
</comment>
<dbReference type="Gene3D" id="1.10.150.720">
    <property type="entry name" value="Haloacid dehalogenase-like hydrolase"/>
    <property type="match status" value="1"/>
</dbReference>
<dbReference type="Gene3D" id="3.40.50.1000">
    <property type="entry name" value="HAD superfamily/HAD-like"/>
    <property type="match status" value="1"/>
</dbReference>
<keyword evidence="5" id="KW-1185">Reference proteome</keyword>
<sequence length="574" mass="64372">MTTPAARLFSKLDGLFAVYKPQGVHWKLVRDTIETNLLKAVNSCPAPPPRSMVQFQLLQSGDCSSSNQLTVTKSSLPALTDHPLVTGPRFHKIRVGVGHRLDSFSSGVLVLGLGNGNTALECLYRSHVTREYILEGEFGKATDDFTHTGRVIERSTFDHVTNDKLERVLAMIQGANQKALITYSQMDLSTQEAYELAVKGLLRPQDKSPPILTGLRCLSYKPPQFTLEVQCVNETQRYLRKLVHEVGLELRTNAVCTKVRRTRDGPFKMEDALTRHHWTTDDIMPAIASFRHTTRKIRKNDPYSPLGGGLFMDSDMTETRRRRGCAGSVLRLTMWGPVRWVLWDIKDTLLKVRCSVGEQYCNEAKRVGLKLPAMQIETAFRQAYRQHSCLYPNYGIAQGMNGQLWWAGLVKNTFSQCGVQDPALLDTLASNLYHNFSGPQNWEVFPDSDSTLKSCTSLGMKQGVVSNFDRRLDGILQGCGLRTHFSFLLTSEEAAVAKPDPGIFAQALKKSGVPAKHVVHVGDHYINDYLTSRSLGIQGYLLDRHGLQKHLDVPPQHRLQSLDELPARLLQEMD</sequence>
<protein>
    <recommendedName>
        <fullName evidence="2">Haloacid dehalogenase-like hydrolase domain-containing protein 3</fullName>
    </recommendedName>
</protein>
<dbReference type="PANTHER" id="PTHR13195:SF0">
    <property type="entry name" value="PSEUDOURIDYLATE SYNTHASE TRUB2, MITOCHONDRIAL"/>
    <property type="match status" value="1"/>
</dbReference>
<gene>
    <name evidence="4" type="ORF">AMELA_G00190180</name>
</gene>
<feature type="domain" description="Pseudouridine synthase II N-terminal" evidence="3">
    <location>
        <begin position="92"/>
        <end position="235"/>
    </location>
</feature>
<dbReference type="InterPro" id="IPR002501">
    <property type="entry name" value="PsdUridine_synth_N"/>
</dbReference>
<reference evidence="4 5" key="1">
    <citation type="submission" date="2020-02" db="EMBL/GenBank/DDBJ databases">
        <title>A chromosome-scale genome assembly of the black bullhead catfish (Ameiurus melas).</title>
        <authorList>
            <person name="Wen M."/>
            <person name="Zham M."/>
            <person name="Cabau C."/>
            <person name="Klopp C."/>
            <person name="Donnadieu C."/>
            <person name="Roques C."/>
            <person name="Bouchez O."/>
            <person name="Lampietro C."/>
            <person name="Jouanno E."/>
            <person name="Herpin A."/>
            <person name="Louis A."/>
            <person name="Berthelot C."/>
            <person name="Parey E."/>
            <person name="Roest-Crollius H."/>
            <person name="Braasch I."/>
            <person name="Postlethwait J."/>
            <person name="Robinson-Rechavi M."/>
            <person name="Echchiki A."/>
            <person name="Begum T."/>
            <person name="Montfort J."/>
            <person name="Schartl M."/>
            <person name="Bobe J."/>
            <person name="Guiguen Y."/>
        </authorList>
    </citation>
    <scope>NUCLEOTIDE SEQUENCE [LARGE SCALE GENOMIC DNA]</scope>
    <source>
        <strain evidence="4">M_S1</strain>
        <tissue evidence="4">Blood</tissue>
    </source>
</reference>
<dbReference type="Pfam" id="PF00702">
    <property type="entry name" value="Hydrolase"/>
    <property type="match status" value="1"/>
</dbReference>
<dbReference type="SUPFAM" id="SSF55120">
    <property type="entry name" value="Pseudouridine synthase"/>
    <property type="match status" value="1"/>
</dbReference>
<accession>A0A7J6A8Z4</accession>